<keyword evidence="2" id="KW-1185">Reference proteome</keyword>
<dbReference type="OrthoDB" id="19472at10239"/>
<evidence type="ECO:0000313" key="2">
    <source>
        <dbReference type="Proteomes" id="UP000161385"/>
    </source>
</evidence>
<dbReference type="KEGG" id="vg:26100693"/>
<evidence type="ECO:0000313" key="1">
    <source>
        <dbReference type="EMBL" id="ALE30416.1"/>
    </source>
</evidence>
<protein>
    <submittedName>
        <fullName evidence="1">ORF3</fullName>
    </submittedName>
</protein>
<name>A0A0M3TH15_9ADEN</name>
<dbReference type="Pfam" id="PF06931">
    <property type="entry name" value="Adeno_E4_ORF3"/>
    <property type="match status" value="1"/>
</dbReference>
<dbReference type="GeneID" id="26100693"/>
<dbReference type="Gene3D" id="3.30.70.2870">
    <property type="entry name" value="Mastadenovirus E4 ORF3"/>
    <property type="match status" value="1"/>
</dbReference>
<dbReference type="RefSeq" id="YP_009174173.1">
    <property type="nucleotide sequence ID" value="NC_028105.1"/>
</dbReference>
<organism evidence="1 2">
    <name type="scientific">Simian adenovirus 16</name>
    <dbReference type="NCBI Taxonomy" id="1715778"/>
    <lineage>
        <taxon>Viruses</taxon>
        <taxon>Varidnaviria</taxon>
        <taxon>Bamfordvirae</taxon>
        <taxon>Preplasmiviricota</taxon>
        <taxon>Polisuviricotina</taxon>
        <taxon>Pharingeaviricetes</taxon>
        <taxon>Rowavirales</taxon>
        <taxon>Adenoviridae</taxon>
        <taxon>Mastadenovirus</taxon>
        <taxon>Mastadenovirus alienum</taxon>
        <taxon>Simian mastadenovirus E</taxon>
    </lineage>
</organism>
<sequence length="116" mass="13571">MKVCLRMQVEGALTDLFQMHGLDLQTCCVNILREWKNENYMGMVQSCSLMIDENEDHGFALLLFTELRVEALLEAIVDHLDNRMCFDLAVMYHQHSGGDRCHLRDLHFEVLQDRLE</sequence>
<dbReference type="Proteomes" id="UP000161385">
    <property type="component" value="Segment"/>
</dbReference>
<dbReference type="InterPro" id="IPR009699">
    <property type="entry name" value="Mastadenovirus_E4/Orf3"/>
</dbReference>
<reference evidence="1 2" key="1">
    <citation type="journal article" date="2015" name="Arch. Virol.">
        <title>Taxonomy proposal for Old World monkey adenoviruses: characterisation of several non-human, non-ape primate adenovirus lineages.</title>
        <authorList>
            <person name="Panto L."/>
            <person name="Podgorski I.I."/>
            <person name="Janoska M."/>
            <person name="Marko O."/>
            <person name="Harrach B."/>
        </authorList>
    </citation>
    <scope>NUCLEOTIDE SEQUENCE [LARGE SCALE GENOMIC DNA]</scope>
    <source>
        <strain evidence="1">C-8</strain>
    </source>
</reference>
<dbReference type="InterPro" id="IPR038368">
    <property type="entry name" value="Mastadenovirus_E4/Orf3_sf"/>
</dbReference>
<proteinExistence type="predicted"/>
<dbReference type="EMBL" id="KP329564">
    <property type="protein sequence ID" value="ALE30416.1"/>
    <property type="molecule type" value="Genomic_DNA"/>
</dbReference>
<accession>A0A0M3TH15</accession>